<dbReference type="PANTHER" id="PTHR43433">
    <property type="entry name" value="HYDROLASE, ALPHA/BETA FOLD FAMILY PROTEIN"/>
    <property type="match status" value="1"/>
</dbReference>
<dbReference type="InterPro" id="IPR029058">
    <property type="entry name" value="AB_hydrolase_fold"/>
</dbReference>
<feature type="domain" description="AB hydrolase-1" evidence="1">
    <location>
        <begin position="57"/>
        <end position="130"/>
    </location>
</feature>
<name>A0A9P4U186_9PEZI</name>
<dbReference type="Proteomes" id="UP000800235">
    <property type="component" value="Unassembled WGS sequence"/>
</dbReference>
<protein>
    <submittedName>
        <fullName evidence="2">Alpha/beta-hydrolase</fullName>
    </submittedName>
</protein>
<dbReference type="InterPro" id="IPR050471">
    <property type="entry name" value="AB_hydrolase"/>
</dbReference>
<dbReference type="PANTHER" id="PTHR43433:SF10">
    <property type="entry name" value="AB HYDROLASE-1 DOMAIN-CONTAINING PROTEIN"/>
    <property type="match status" value="1"/>
</dbReference>
<proteinExistence type="predicted"/>
<dbReference type="Gene3D" id="3.40.50.1820">
    <property type="entry name" value="alpha/beta hydrolase"/>
    <property type="match status" value="1"/>
</dbReference>
<dbReference type="Pfam" id="PF00561">
    <property type="entry name" value="Abhydrolase_1"/>
    <property type="match status" value="1"/>
</dbReference>
<evidence type="ECO:0000259" key="1">
    <source>
        <dbReference type="Pfam" id="PF00561"/>
    </source>
</evidence>
<keyword evidence="3" id="KW-1185">Reference proteome</keyword>
<sequence>MSLTSKVVQRISSTATTAETFRLPDDRLLGYKSYGSPSGRPAFHFHGSPSCRLEAEDWDRVGRKLNVTVIGIDRPGMGQSTFKRDATLLDWPSDVHNLAKHLQLKTFHVFGGSGGGPFALACAYSLPKDVLLGTGVISGVAPPETGYEGAAWNRKLAFKVNAHLPWSFLRWLLDIGLGNSAQTQTPEHWKSTMEKVFATFSKEDHALLDQFPDQKERQIECYREAFSQ</sequence>
<dbReference type="EMBL" id="MU007024">
    <property type="protein sequence ID" value="KAF2432743.1"/>
    <property type="molecule type" value="Genomic_DNA"/>
</dbReference>
<organism evidence="2 3">
    <name type="scientific">Tothia fuscella</name>
    <dbReference type="NCBI Taxonomy" id="1048955"/>
    <lineage>
        <taxon>Eukaryota</taxon>
        <taxon>Fungi</taxon>
        <taxon>Dikarya</taxon>
        <taxon>Ascomycota</taxon>
        <taxon>Pezizomycotina</taxon>
        <taxon>Dothideomycetes</taxon>
        <taxon>Pleosporomycetidae</taxon>
        <taxon>Venturiales</taxon>
        <taxon>Cylindrosympodiaceae</taxon>
        <taxon>Tothia</taxon>
    </lineage>
</organism>
<dbReference type="OrthoDB" id="294702at2759"/>
<dbReference type="AlphaFoldDB" id="A0A9P4U186"/>
<gene>
    <name evidence="2" type="ORF">EJ08DRAFT_111817</name>
</gene>
<comment type="caution">
    <text evidence="2">The sequence shown here is derived from an EMBL/GenBank/DDBJ whole genome shotgun (WGS) entry which is preliminary data.</text>
</comment>
<dbReference type="InterPro" id="IPR000073">
    <property type="entry name" value="AB_hydrolase_1"/>
</dbReference>
<evidence type="ECO:0000313" key="3">
    <source>
        <dbReference type="Proteomes" id="UP000800235"/>
    </source>
</evidence>
<accession>A0A9P4U186</accession>
<dbReference type="SUPFAM" id="SSF53474">
    <property type="entry name" value="alpha/beta-Hydrolases"/>
    <property type="match status" value="1"/>
</dbReference>
<reference evidence="2" key="1">
    <citation type="journal article" date="2020" name="Stud. Mycol.">
        <title>101 Dothideomycetes genomes: a test case for predicting lifestyles and emergence of pathogens.</title>
        <authorList>
            <person name="Haridas S."/>
            <person name="Albert R."/>
            <person name="Binder M."/>
            <person name="Bloem J."/>
            <person name="Labutti K."/>
            <person name="Salamov A."/>
            <person name="Andreopoulos B."/>
            <person name="Baker S."/>
            <person name="Barry K."/>
            <person name="Bills G."/>
            <person name="Bluhm B."/>
            <person name="Cannon C."/>
            <person name="Castanera R."/>
            <person name="Culley D."/>
            <person name="Daum C."/>
            <person name="Ezra D."/>
            <person name="Gonzalez J."/>
            <person name="Henrissat B."/>
            <person name="Kuo A."/>
            <person name="Liang C."/>
            <person name="Lipzen A."/>
            <person name="Lutzoni F."/>
            <person name="Magnuson J."/>
            <person name="Mondo S."/>
            <person name="Nolan M."/>
            <person name="Ohm R."/>
            <person name="Pangilinan J."/>
            <person name="Park H.-J."/>
            <person name="Ramirez L."/>
            <person name="Alfaro M."/>
            <person name="Sun H."/>
            <person name="Tritt A."/>
            <person name="Yoshinaga Y."/>
            <person name="Zwiers L.-H."/>
            <person name="Turgeon B."/>
            <person name="Goodwin S."/>
            <person name="Spatafora J."/>
            <person name="Crous P."/>
            <person name="Grigoriev I."/>
        </authorList>
    </citation>
    <scope>NUCLEOTIDE SEQUENCE</scope>
    <source>
        <strain evidence="2">CBS 130266</strain>
    </source>
</reference>
<evidence type="ECO:0000313" key="2">
    <source>
        <dbReference type="EMBL" id="KAF2432743.1"/>
    </source>
</evidence>